<accession>A0A9N9K462</accession>
<keyword evidence="2" id="KW-0143">Chaperone</keyword>
<dbReference type="InterPro" id="IPR037196">
    <property type="entry name" value="HSP90_C"/>
</dbReference>
<dbReference type="GO" id="GO:0051082">
    <property type="term" value="F:unfolded protein binding"/>
    <property type="evidence" value="ECO:0007669"/>
    <property type="project" value="InterPro"/>
</dbReference>
<organism evidence="3 4">
    <name type="scientific">Dentiscutata erythropus</name>
    <dbReference type="NCBI Taxonomy" id="1348616"/>
    <lineage>
        <taxon>Eukaryota</taxon>
        <taxon>Fungi</taxon>
        <taxon>Fungi incertae sedis</taxon>
        <taxon>Mucoromycota</taxon>
        <taxon>Glomeromycotina</taxon>
        <taxon>Glomeromycetes</taxon>
        <taxon>Diversisporales</taxon>
        <taxon>Gigasporaceae</taxon>
        <taxon>Dentiscutata</taxon>
    </lineage>
</organism>
<dbReference type="Gene3D" id="1.20.120.790">
    <property type="entry name" value="Heat shock protein 90, C-terminal domain"/>
    <property type="match status" value="1"/>
</dbReference>
<reference evidence="3" key="1">
    <citation type="submission" date="2021-06" db="EMBL/GenBank/DDBJ databases">
        <authorList>
            <person name="Kallberg Y."/>
            <person name="Tangrot J."/>
            <person name="Rosling A."/>
        </authorList>
    </citation>
    <scope>NUCLEOTIDE SEQUENCE</scope>
    <source>
        <strain evidence="3">MA453B</strain>
    </source>
</reference>
<evidence type="ECO:0000313" key="3">
    <source>
        <dbReference type="EMBL" id="CAG8808000.1"/>
    </source>
</evidence>
<name>A0A9N9K462_9GLOM</name>
<protein>
    <submittedName>
        <fullName evidence="3">4220_t:CDS:1</fullName>
    </submittedName>
</protein>
<dbReference type="GO" id="GO:0005524">
    <property type="term" value="F:ATP binding"/>
    <property type="evidence" value="ECO:0007669"/>
    <property type="project" value="InterPro"/>
</dbReference>
<evidence type="ECO:0000256" key="2">
    <source>
        <dbReference type="ARBA" id="ARBA00023186"/>
    </source>
</evidence>
<dbReference type="Pfam" id="PF00183">
    <property type="entry name" value="HSP90"/>
    <property type="match status" value="1"/>
</dbReference>
<comment type="similarity">
    <text evidence="1">Belongs to the heat shock protein 90 family.</text>
</comment>
<keyword evidence="4" id="KW-1185">Reference proteome</keyword>
<dbReference type="GO" id="GO:0140662">
    <property type="term" value="F:ATP-dependent protein folding chaperone"/>
    <property type="evidence" value="ECO:0007669"/>
    <property type="project" value="InterPro"/>
</dbReference>
<dbReference type="AlphaFoldDB" id="A0A9N9K462"/>
<proteinExistence type="inferred from homology"/>
<dbReference type="SUPFAM" id="SSF110942">
    <property type="entry name" value="HSP90 C-terminal domain"/>
    <property type="match status" value="1"/>
</dbReference>
<dbReference type="GO" id="GO:0016887">
    <property type="term" value="F:ATP hydrolysis activity"/>
    <property type="evidence" value="ECO:0007669"/>
    <property type="project" value="InterPro"/>
</dbReference>
<feature type="non-terminal residue" evidence="3">
    <location>
        <position position="1"/>
    </location>
</feature>
<gene>
    <name evidence="3" type="ORF">DERYTH_LOCUS24796</name>
</gene>
<dbReference type="Proteomes" id="UP000789405">
    <property type="component" value="Unassembled WGS sequence"/>
</dbReference>
<evidence type="ECO:0000256" key="1">
    <source>
        <dbReference type="ARBA" id="ARBA00008239"/>
    </source>
</evidence>
<comment type="caution">
    <text evidence="3">The sequence shown here is derived from an EMBL/GenBank/DDBJ whole genome shotgun (WGS) entry which is preliminary data.</text>
</comment>
<sequence length="50" mass="5646">EADKNDKIVKDLTWLLFEISLVHSGFSLEEPSLLASRIFKMIQLGLDNGN</sequence>
<dbReference type="InterPro" id="IPR001404">
    <property type="entry name" value="Hsp90_fam"/>
</dbReference>
<evidence type="ECO:0000313" key="4">
    <source>
        <dbReference type="Proteomes" id="UP000789405"/>
    </source>
</evidence>
<dbReference type="EMBL" id="CAJVPY010043198">
    <property type="protein sequence ID" value="CAG8808000.1"/>
    <property type="molecule type" value="Genomic_DNA"/>
</dbReference>
<dbReference type="OrthoDB" id="2411717at2759"/>